<dbReference type="AlphaFoldDB" id="A0A517ME07"/>
<proteinExistence type="predicted"/>
<dbReference type="EMBL" id="CP036262">
    <property type="protein sequence ID" value="QDS93121.1"/>
    <property type="molecule type" value="Genomic_DNA"/>
</dbReference>
<dbReference type="Proteomes" id="UP000320672">
    <property type="component" value="Chromosome"/>
</dbReference>
<reference evidence="1 2" key="1">
    <citation type="submission" date="2019-02" db="EMBL/GenBank/DDBJ databases">
        <title>Deep-cultivation of Planctomycetes and their phenomic and genomic characterization uncovers novel biology.</title>
        <authorList>
            <person name="Wiegand S."/>
            <person name="Jogler M."/>
            <person name="Boedeker C."/>
            <person name="Pinto D."/>
            <person name="Vollmers J."/>
            <person name="Rivas-Marin E."/>
            <person name="Kohn T."/>
            <person name="Peeters S.H."/>
            <person name="Heuer A."/>
            <person name="Rast P."/>
            <person name="Oberbeckmann S."/>
            <person name="Bunk B."/>
            <person name="Jeske O."/>
            <person name="Meyerdierks A."/>
            <person name="Storesund J.E."/>
            <person name="Kallscheuer N."/>
            <person name="Luecker S."/>
            <person name="Lage O.M."/>
            <person name="Pohl T."/>
            <person name="Merkel B.J."/>
            <person name="Hornburger P."/>
            <person name="Mueller R.-W."/>
            <person name="Bruemmer F."/>
            <person name="Labrenz M."/>
            <person name="Spormann A.M."/>
            <person name="Op den Camp H."/>
            <person name="Overmann J."/>
            <person name="Amann R."/>
            <person name="Jetten M.S.M."/>
            <person name="Mascher T."/>
            <person name="Medema M.H."/>
            <person name="Devos D.P."/>
            <person name="Kaster A.-K."/>
            <person name="Ovreas L."/>
            <person name="Rohde M."/>
            <person name="Galperin M.Y."/>
            <person name="Jogler C."/>
        </authorList>
    </citation>
    <scope>NUCLEOTIDE SEQUENCE [LARGE SCALE GENOMIC DNA]</scope>
    <source>
        <strain evidence="1 2">FF011L</strain>
    </source>
</reference>
<protein>
    <submittedName>
        <fullName evidence="1">Uncharacterized protein</fullName>
    </submittedName>
</protein>
<gene>
    <name evidence="1" type="ORF">FF011L_18760</name>
</gene>
<evidence type="ECO:0000313" key="2">
    <source>
        <dbReference type="Proteomes" id="UP000320672"/>
    </source>
</evidence>
<sequence length="66" mass="7659">MARVECPCGESTSIHRSRMRWYEYPLRLGSSRPYRCIICKERFWATPNASSRNTYSDSNLPNGEVA</sequence>
<name>A0A517ME07_9BACT</name>
<evidence type="ECO:0000313" key="1">
    <source>
        <dbReference type="EMBL" id="QDS93121.1"/>
    </source>
</evidence>
<dbReference type="KEGG" id="rml:FF011L_18760"/>
<accession>A0A517ME07</accession>
<dbReference type="OrthoDB" id="8561742at2"/>
<organism evidence="1 2">
    <name type="scientific">Roseimaritima multifibrata</name>
    <dbReference type="NCBI Taxonomy" id="1930274"/>
    <lineage>
        <taxon>Bacteria</taxon>
        <taxon>Pseudomonadati</taxon>
        <taxon>Planctomycetota</taxon>
        <taxon>Planctomycetia</taxon>
        <taxon>Pirellulales</taxon>
        <taxon>Pirellulaceae</taxon>
        <taxon>Roseimaritima</taxon>
    </lineage>
</organism>
<dbReference type="RefSeq" id="WP_145351271.1">
    <property type="nucleotide sequence ID" value="NZ_CP036262.1"/>
</dbReference>
<keyword evidence="2" id="KW-1185">Reference proteome</keyword>